<feature type="domain" description="Ig-like SoxY" evidence="2">
    <location>
        <begin position="48"/>
        <end position="157"/>
    </location>
</feature>
<dbReference type="InterPro" id="IPR038162">
    <property type="entry name" value="SoxY_sf"/>
</dbReference>
<dbReference type="NCBIfam" id="TIGR01409">
    <property type="entry name" value="TAT_signal_seq"/>
    <property type="match status" value="1"/>
</dbReference>
<evidence type="ECO:0000259" key="2">
    <source>
        <dbReference type="Pfam" id="PF13501"/>
    </source>
</evidence>
<protein>
    <submittedName>
        <fullName evidence="4">Sulfur-oxidizing protein SoxY</fullName>
    </submittedName>
</protein>
<dbReference type="AlphaFoldDB" id="A0A450TDL1"/>
<dbReference type="NCBIfam" id="TIGR04488">
    <property type="entry name" value="SoxY_true_GGCGG"/>
    <property type="match status" value="1"/>
</dbReference>
<dbReference type="InterPro" id="IPR016568">
    <property type="entry name" value="Sulphur_oxidation_SoxY"/>
</dbReference>
<dbReference type="EMBL" id="CAADFA010000335">
    <property type="protein sequence ID" value="VFJ63123.1"/>
    <property type="molecule type" value="Genomic_DNA"/>
</dbReference>
<accession>A0A450TDL1</accession>
<dbReference type="Gene3D" id="2.60.40.2470">
    <property type="entry name" value="SoxY domain"/>
    <property type="match status" value="1"/>
</dbReference>
<evidence type="ECO:0000313" key="3">
    <source>
        <dbReference type="EMBL" id="VFJ63123.1"/>
    </source>
</evidence>
<dbReference type="InterPro" id="IPR006311">
    <property type="entry name" value="TAT_signal"/>
</dbReference>
<dbReference type="Pfam" id="PF13501">
    <property type="entry name" value="SoxY"/>
    <property type="match status" value="1"/>
</dbReference>
<dbReference type="EMBL" id="CAADFL010000394">
    <property type="protein sequence ID" value="VFK15937.1"/>
    <property type="molecule type" value="Genomic_DNA"/>
</dbReference>
<dbReference type="PIRSF" id="PIRSF010312">
    <property type="entry name" value="Sulphur_oxidation_SoxY"/>
    <property type="match status" value="1"/>
</dbReference>
<reference evidence="4" key="1">
    <citation type="submission" date="2019-02" db="EMBL/GenBank/DDBJ databases">
        <authorList>
            <person name="Gruber-Vodicka R. H."/>
            <person name="Seah K. B. B."/>
        </authorList>
    </citation>
    <scope>NUCLEOTIDE SEQUENCE</scope>
    <source>
        <strain evidence="4">BECK_BZ163</strain>
        <strain evidence="5">BECK_BZ164</strain>
        <strain evidence="3">BECK_BZ165</strain>
    </source>
</reference>
<evidence type="ECO:0000313" key="4">
    <source>
        <dbReference type="EMBL" id="VFJ65097.1"/>
    </source>
</evidence>
<dbReference type="EMBL" id="CAADEZ010000374">
    <property type="protein sequence ID" value="VFJ65097.1"/>
    <property type="molecule type" value="Genomic_DNA"/>
</dbReference>
<dbReference type="InterPro" id="IPR032711">
    <property type="entry name" value="SoxY"/>
</dbReference>
<organism evidence="4">
    <name type="scientific">Candidatus Kentrum sp. FM</name>
    <dbReference type="NCBI Taxonomy" id="2126340"/>
    <lineage>
        <taxon>Bacteria</taxon>
        <taxon>Pseudomonadati</taxon>
        <taxon>Pseudomonadota</taxon>
        <taxon>Gammaproteobacteria</taxon>
        <taxon>Candidatus Kentrum</taxon>
    </lineage>
</organism>
<name>A0A450TDL1_9GAMM</name>
<gene>
    <name evidence="4" type="ORF">BECKFM1743A_GA0114220_103741</name>
    <name evidence="5" type="ORF">BECKFM1743B_GA0114221_103945</name>
    <name evidence="3" type="ORF">BECKFM1743C_GA0114222_103356</name>
</gene>
<dbReference type="InterPro" id="IPR019546">
    <property type="entry name" value="TAT_signal_bac_arc"/>
</dbReference>
<evidence type="ECO:0000313" key="5">
    <source>
        <dbReference type="EMBL" id="VFK15937.1"/>
    </source>
</evidence>
<dbReference type="PROSITE" id="PS51318">
    <property type="entry name" value="TAT"/>
    <property type="match status" value="1"/>
</dbReference>
<proteinExistence type="predicted"/>
<keyword evidence="1" id="KW-0732">Signal</keyword>
<evidence type="ECO:0000256" key="1">
    <source>
        <dbReference type="ARBA" id="ARBA00022729"/>
    </source>
</evidence>
<sequence length="159" mass="16756">MKQELPPVRTARRDFLALLGAGGAGLLASALFPHRSFAAVEDALKAIEEITGGKTPAEGKVSLELPTIAENGNTVPFTVSVDSPMTDTDYVKAIHILAEENPSPEVATFYLTPKSGKAEVKARTRLAKTQDVVAVAEMSDGSMYIARQQIKVTIGGCGG</sequence>